<dbReference type="PhylomeDB" id="T1IN61"/>
<keyword evidence="2" id="KW-0808">Transferase</keyword>
<keyword evidence="6" id="KW-0378">Hydrolase</keyword>
<feature type="domain" description="Integrase catalytic" evidence="8">
    <location>
        <begin position="349"/>
        <end position="474"/>
    </location>
</feature>
<evidence type="ECO:0000256" key="1">
    <source>
        <dbReference type="ARBA" id="ARBA00012493"/>
    </source>
</evidence>
<dbReference type="PANTHER" id="PTHR37984">
    <property type="entry name" value="PROTEIN CBG26694"/>
    <property type="match status" value="1"/>
</dbReference>
<dbReference type="OMA" id="WAVAHIT"/>
<dbReference type="Gene3D" id="3.30.420.10">
    <property type="entry name" value="Ribonuclease H-like superfamily/Ribonuclease H"/>
    <property type="match status" value="1"/>
</dbReference>
<dbReference type="GO" id="GO:0016787">
    <property type="term" value="F:hydrolase activity"/>
    <property type="evidence" value="ECO:0007669"/>
    <property type="project" value="UniProtKB-KW"/>
</dbReference>
<proteinExistence type="predicted"/>
<dbReference type="FunFam" id="1.10.340.70:FF:000001">
    <property type="entry name" value="Retrovirus-related Pol polyprotein from transposon gypsy-like Protein"/>
    <property type="match status" value="1"/>
</dbReference>
<keyword evidence="5" id="KW-0255">Endonuclease</keyword>
<sequence>MDELCKNITSTKPYIDDIGQTHNDTDALITNFELFIAANFSKKKLNSSVTLSRRTDAAPILTVWKQSIVSQIHFDQTHSGVFGFRQLLQAFHPHFRENCDTSLSIDASHDGLGACLQQEQDGKTVTIAFASRAIPKSYASAHSNELECLAVHWAVTEKFRFYLLPLARFTIYTDNWAVAHITSKKEINRKYAGWVLDLQEFSFVIKRKRGADNTIPDALSRIVDHKTRVMSIIKIRDHQLRMEQEQDEFCNSDSAKGNEFLVQKKLLCRLDDNHLKIVIPASLTTQMITNAHEEGNHADAWKTLSRLLSRFWWPHMSKQVKETIKSCKNCLAHNRLTHKTPGLLHPRKIPRTPFHTIAMDHAGPFTGYARLSHILVLVDLTTRFVVAVPLKGTKTLTTIKALTDAVFKRFGTVKRIITDSFSSFTSAEMTEFCEENSISLEHTPPYFHQANGLAERTIQTINQGLRKFPIMSDG</sequence>
<keyword evidence="3" id="KW-0548">Nucleotidyltransferase</keyword>
<dbReference type="SUPFAM" id="SSF56672">
    <property type="entry name" value="DNA/RNA polymerases"/>
    <property type="match status" value="1"/>
</dbReference>
<dbReference type="GO" id="GO:0003676">
    <property type="term" value="F:nucleic acid binding"/>
    <property type="evidence" value="ECO:0007669"/>
    <property type="project" value="InterPro"/>
</dbReference>
<dbReference type="SUPFAM" id="SSF53098">
    <property type="entry name" value="Ribonuclease H-like"/>
    <property type="match status" value="1"/>
</dbReference>
<dbReference type="InterPro" id="IPR012337">
    <property type="entry name" value="RNaseH-like_sf"/>
</dbReference>
<evidence type="ECO:0000256" key="6">
    <source>
        <dbReference type="ARBA" id="ARBA00022801"/>
    </source>
</evidence>
<dbReference type="Gene3D" id="1.10.340.70">
    <property type="match status" value="1"/>
</dbReference>
<evidence type="ECO:0000256" key="3">
    <source>
        <dbReference type="ARBA" id="ARBA00022695"/>
    </source>
</evidence>
<evidence type="ECO:0000259" key="8">
    <source>
        <dbReference type="PROSITE" id="PS50994"/>
    </source>
</evidence>
<evidence type="ECO:0000256" key="7">
    <source>
        <dbReference type="ARBA" id="ARBA00022918"/>
    </source>
</evidence>
<dbReference type="InterPro" id="IPR050951">
    <property type="entry name" value="Retrovirus_Pol_polyprotein"/>
</dbReference>
<dbReference type="PANTHER" id="PTHR37984:SF5">
    <property type="entry name" value="PROTEIN NYNRIN-LIKE"/>
    <property type="match status" value="1"/>
</dbReference>
<dbReference type="GO" id="GO:0004519">
    <property type="term" value="F:endonuclease activity"/>
    <property type="evidence" value="ECO:0007669"/>
    <property type="project" value="UniProtKB-KW"/>
</dbReference>
<organism evidence="9 10">
    <name type="scientific">Strigamia maritima</name>
    <name type="common">European centipede</name>
    <name type="synonym">Geophilus maritimus</name>
    <dbReference type="NCBI Taxonomy" id="126957"/>
    <lineage>
        <taxon>Eukaryota</taxon>
        <taxon>Metazoa</taxon>
        <taxon>Ecdysozoa</taxon>
        <taxon>Arthropoda</taxon>
        <taxon>Myriapoda</taxon>
        <taxon>Chilopoda</taxon>
        <taxon>Pleurostigmophora</taxon>
        <taxon>Geophilomorpha</taxon>
        <taxon>Linotaeniidae</taxon>
        <taxon>Strigamia</taxon>
    </lineage>
</organism>
<dbReference type="InterPro" id="IPR036397">
    <property type="entry name" value="RNaseH_sf"/>
</dbReference>
<dbReference type="InterPro" id="IPR041588">
    <property type="entry name" value="Integrase_H2C2"/>
</dbReference>
<dbReference type="EnsemblMetazoa" id="SMAR002436-RA">
    <property type="protein sequence ID" value="SMAR002436-PA"/>
    <property type="gene ID" value="SMAR002436"/>
</dbReference>
<evidence type="ECO:0000313" key="9">
    <source>
        <dbReference type="EnsemblMetazoa" id="SMAR002436-PA"/>
    </source>
</evidence>
<dbReference type="AlphaFoldDB" id="T1IN61"/>
<reference evidence="10" key="1">
    <citation type="submission" date="2011-05" db="EMBL/GenBank/DDBJ databases">
        <authorList>
            <person name="Richards S.R."/>
            <person name="Qu J."/>
            <person name="Jiang H."/>
            <person name="Jhangiani S.N."/>
            <person name="Agravi P."/>
            <person name="Goodspeed R."/>
            <person name="Gross S."/>
            <person name="Mandapat C."/>
            <person name="Jackson L."/>
            <person name="Mathew T."/>
            <person name="Pu L."/>
            <person name="Thornton R."/>
            <person name="Saada N."/>
            <person name="Wilczek-Boney K.B."/>
            <person name="Lee S."/>
            <person name="Kovar C."/>
            <person name="Wu Y."/>
            <person name="Scherer S.E."/>
            <person name="Worley K.C."/>
            <person name="Muzny D.M."/>
            <person name="Gibbs R."/>
        </authorList>
    </citation>
    <scope>NUCLEOTIDE SEQUENCE</scope>
    <source>
        <strain evidence="10">Brora</strain>
    </source>
</reference>
<dbReference type="InterPro" id="IPR041373">
    <property type="entry name" value="RT_RNaseH"/>
</dbReference>
<dbReference type="GO" id="GO:0015074">
    <property type="term" value="P:DNA integration"/>
    <property type="evidence" value="ECO:0007669"/>
    <property type="project" value="InterPro"/>
</dbReference>
<dbReference type="Pfam" id="PF00665">
    <property type="entry name" value="rve"/>
    <property type="match status" value="1"/>
</dbReference>
<dbReference type="GO" id="GO:0003964">
    <property type="term" value="F:RNA-directed DNA polymerase activity"/>
    <property type="evidence" value="ECO:0007669"/>
    <property type="project" value="UniProtKB-KW"/>
</dbReference>
<evidence type="ECO:0000256" key="2">
    <source>
        <dbReference type="ARBA" id="ARBA00022679"/>
    </source>
</evidence>
<evidence type="ECO:0000256" key="5">
    <source>
        <dbReference type="ARBA" id="ARBA00022759"/>
    </source>
</evidence>
<evidence type="ECO:0000313" key="10">
    <source>
        <dbReference type="Proteomes" id="UP000014500"/>
    </source>
</evidence>
<dbReference type="InterPro" id="IPR001584">
    <property type="entry name" value="Integrase_cat-core"/>
</dbReference>
<accession>T1IN61</accession>
<protein>
    <recommendedName>
        <fullName evidence="1">RNA-directed DNA polymerase</fullName>
        <ecNumber evidence="1">2.7.7.49</ecNumber>
    </recommendedName>
</protein>
<dbReference type="STRING" id="126957.T1IN61"/>
<keyword evidence="4" id="KW-0540">Nuclease</keyword>
<keyword evidence="10" id="KW-1185">Reference proteome</keyword>
<reference evidence="9" key="2">
    <citation type="submission" date="2015-02" db="UniProtKB">
        <authorList>
            <consortium name="EnsemblMetazoa"/>
        </authorList>
    </citation>
    <scope>IDENTIFICATION</scope>
</reference>
<dbReference type="Pfam" id="PF17921">
    <property type="entry name" value="Integrase_H2C2"/>
    <property type="match status" value="1"/>
</dbReference>
<dbReference type="CDD" id="cd09274">
    <property type="entry name" value="RNase_HI_RT_Ty3"/>
    <property type="match status" value="1"/>
</dbReference>
<dbReference type="InterPro" id="IPR043502">
    <property type="entry name" value="DNA/RNA_pol_sf"/>
</dbReference>
<dbReference type="Proteomes" id="UP000014500">
    <property type="component" value="Unassembled WGS sequence"/>
</dbReference>
<dbReference type="eggNOG" id="KOG0017">
    <property type="taxonomic scope" value="Eukaryota"/>
</dbReference>
<evidence type="ECO:0000256" key="4">
    <source>
        <dbReference type="ARBA" id="ARBA00022722"/>
    </source>
</evidence>
<dbReference type="HOGENOM" id="CLU_000384_9_2_1"/>
<dbReference type="EMBL" id="JH431147">
    <property type="status" value="NOT_ANNOTATED_CDS"/>
    <property type="molecule type" value="Genomic_DNA"/>
</dbReference>
<dbReference type="GO" id="GO:0042575">
    <property type="term" value="C:DNA polymerase complex"/>
    <property type="evidence" value="ECO:0007669"/>
    <property type="project" value="UniProtKB-ARBA"/>
</dbReference>
<name>T1IN61_STRMM</name>
<dbReference type="EC" id="2.7.7.49" evidence="1"/>
<dbReference type="Pfam" id="PF17917">
    <property type="entry name" value="RT_RNaseH"/>
    <property type="match status" value="1"/>
</dbReference>
<dbReference type="PROSITE" id="PS50994">
    <property type="entry name" value="INTEGRASE"/>
    <property type="match status" value="1"/>
</dbReference>
<keyword evidence="7" id="KW-0695">RNA-directed DNA polymerase</keyword>